<evidence type="ECO:0000313" key="1">
    <source>
        <dbReference type="EMBL" id="AYO30333.1"/>
    </source>
</evidence>
<dbReference type="Proteomes" id="UP000280960">
    <property type="component" value="Chromosome"/>
</dbReference>
<dbReference type="Gene3D" id="3.30.450.20">
    <property type="entry name" value="PAS domain"/>
    <property type="match status" value="1"/>
</dbReference>
<keyword evidence="2" id="KW-1185">Reference proteome</keyword>
<protein>
    <submittedName>
        <fullName evidence="1">Uncharacterized protein</fullName>
    </submittedName>
</protein>
<gene>
    <name evidence="1" type="ORF">D2962_06605</name>
</gene>
<name>A0A3G2R4E2_9FIRM</name>
<dbReference type="KEGG" id="bacg:D2962_06605"/>
<dbReference type="EMBL" id="CP033169">
    <property type="protein sequence ID" value="AYO30333.1"/>
    <property type="molecule type" value="Genomic_DNA"/>
</dbReference>
<evidence type="ECO:0000313" key="2">
    <source>
        <dbReference type="Proteomes" id="UP000280960"/>
    </source>
</evidence>
<proteinExistence type="predicted"/>
<dbReference type="SUPFAM" id="SSF103190">
    <property type="entry name" value="Sensory domain-like"/>
    <property type="match status" value="1"/>
</dbReference>
<dbReference type="AlphaFoldDB" id="A0A3G2R4E2"/>
<dbReference type="RefSeq" id="WP_122014543.1">
    <property type="nucleotide sequence ID" value="NZ_CP033169.1"/>
</dbReference>
<reference evidence="1 2" key="1">
    <citation type="submission" date="2018-10" db="EMBL/GenBank/DDBJ databases">
        <authorList>
            <person name="Zhang X."/>
        </authorList>
    </citation>
    <scope>NUCLEOTIDE SEQUENCE [LARGE SCALE GENOMIC DNA]</scope>
    <source>
        <strain evidence="1 2">SK-G1</strain>
    </source>
</reference>
<dbReference type="CDD" id="cd18773">
    <property type="entry name" value="PDC1_HK_sensor"/>
    <property type="match status" value="1"/>
</dbReference>
<accession>A0A3G2R4E2</accession>
<sequence length="99" mass="11417">MDRNEHRKAFEHLQADHPEFQILYSAAKGKLFYITRQVDIEDISFRPWYSEAIKGKCYISEPYIPVGTDDTCITLSVPILNENKETIGVLASDIKVRDI</sequence>
<organism evidence="1 2">
    <name type="scientific">Biomaibacter acetigenes</name>
    <dbReference type="NCBI Taxonomy" id="2316383"/>
    <lineage>
        <taxon>Bacteria</taxon>
        <taxon>Bacillati</taxon>
        <taxon>Bacillota</taxon>
        <taxon>Clostridia</taxon>
        <taxon>Thermosediminibacterales</taxon>
        <taxon>Tepidanaerobacteraceae</taxon>
        <taxon>Biomaibacter</taxon>
    </lineage>
</organism>
<dbReference type="InterPro" id="IPR029151">
    <property type="entry name" value="Sensor-like_sf"/>
</dbReference>
<dbReference type="Pfam" id="PF22673">
    <property type="entry name" value="MCP-like_PDC_1"/>
    <property type="match status" value="1"/>
</dbReference>